<gene>
    <name evidence="1" type="ORF">LCGC14_2140170</name>
</gene>
<dbReference type="EMBL" id="LAZR01027051">
    <property type="protein sequence ID" value="KKL66917.1"/>
    <property type="molecule type" value="Genomic_DNA"/>
</dbReference>
<accession>A0A0F9GUY5</accession>
<feature type="non-terminal residue" evidence="1">
    <location>
        <position position="1"/>
    </location>
</feature>
<protein>
    <submittedName>
        <fullName evidence="1">Uncharacterized protein</fullName>
    </submittedName>
</protein>
<evidence type="ECO:0000313" key="1">
    <source>
        <dbReference type="EMBL" id="KKL66917.1"/>
    </source>
</evidence>
<proteinExistence type="predicted"/>
<reference evidence="1" key="1">
    <citation type="journal article" date="2015" name="Nature">
        <title>Complex archaea that bridge the gap between prokaryotes and eukaryotes.</title>
        <authorList>
            <person name="Spang A."/>
            <person name="Saw J.H."/>
            <person name="Jorgensen S.L."/>
            <person name="Zaremba-Niedzwiedzka K."/>
            <person name="Martijn J."/>
            <person name="Lind A.E."/>
            <person name="van Eijk R."/>
            <person name="Schleper C."/>
            <person name="Guy L."/>
            <person name="Ettema T.J."/>
        </authorList>
    </citation>
    <scope>NUCLEOTIDE SEQUENCE</scope>
</reference>
<dbReference type="AlphaFoldDB" id="A0A0F9GUY5"/>
<sequence>ELNLDYVDPNHECYHYTTEPRNLNFLAQRSIPVTIRIHVLPNANSTIELMDLAFLIILSCCNGQHN</sequence>
<organism evidence="1">
    <name type="scientific">marine sediment metagenome</name>
    <dbReference type="NCBI Taxonomy" id="412755"/>
    <lineage>
        <taxon>unclassified sequences</taxon>
        <taxon>metagenomes</taxon>
        <taxon>ecological metagenomes</taxon>
    </lineage>
</organism>
<name>A0A0F9GUY5_9ZZZZ</name>
<comment type="caution">
    <text evidence="1">The sequence shown here is derived from an EMBL/GenBank/DDBJ whole genome shotgun (WGS) entry which is preliminary data.</text>
</comment>